<dbReference type="SMART" id="SM00060">
    <property type="entry name" value="FN3"/>
    <property type="match status" value="2"/>
</dbReference>
<dbReference type="PANTHER" id="PTHR24099">
    <property type="entry name" value="E3 UBIQUITIN-PROTEIN LIGASE TRIM36-RELATED"/>
    <property type="match status" value="1"/>
</dbReference>
<feature type="region of interest" description="Disordered" evidence="3">
    <location>
        <begin position="116"/>
        <end position="140"/>
    </location>
</feature>
<dbReference type="SMART" id="SM00502">
    <property type="entry name" value="BBC"/>
    <property type="match status" value="1"/>
</dbReference>
<evidence type="ECO:0000313" key="7">
    <source>
        <dbReference type="Proteomes" id="UP000694621"/>
    </source>
</evidence>
<dbReference type="Gene3D" id="2.60.40.10">
    <property type="entry name" value="Immunoglobulins"/>
    <property type="match status" value="2"/>
</dbReference>
<feature type="compositionally biased region" description="Basic and acidic residues" evidence="3">
    <location>
        <begin position="1032"/>
        <end position="1046"/>
    </location>
</feature>
<evidence type="ECO:0000256" key="2">
    <source>
        <dbReference type="SAM" id="Coils"/>
    </source>
</evidence>
<evidence type="ECO:0000313" key="6">
    <source>
        <dbReference type="Ensembl" id="ENSAMXP00005007109.1"/>
    </source>
</evidence>
<evidence type="ECO:0000259" key="4">
    <source>
        <dbReference type="PROSITE" id="PS50188"/>
    </source>
</evidence>
<dbReference type="InterPro" id="IPR003961">
    <property type="entry name" value="FN3_dom"/>
</dbReference>
<feature type="compositionally biased region" description="Basic and acidic residues" evidence="3">
    <location>
        <begin position="475"/>
        <end position="485"/>
    </location>
</feature>
<evidence type="ECO:0000256" key="1">
    <source>
        <dbReference type="ARBA" id="ARBA00023054"/>
    </source>
</evidence>
<feature type="compositionally biased region" description="Low complexity" evidence="3">
    <location>
        <begin position="262"/>
        <end position="274"/>
    </location>
</feature>
<dbReference type="SUPFAM" id="SSF49899">
    <property type="entry name" value="Concanavalin A-like lectins/glucanases"/>
    <property type="match status" value="1"/>
</dbReference>
<feature type="compositionally biased region" description="Basic and acidic residues" evidence="3">
    <location>
        <begin position="665"/>
        <end position="683"/>
    </location>
</feature>
<dbReference type="CDD" id="cd00063">
    <property type="entry name" value="FN3"/>
    <property type="match status" value="2"/>
</dbReference>
<dbReference type="Pfam" id="PF00041">
    <property type="entry name" value="fn3"/>
    <property type="match status" value="1"/>
</dbReference>
<keyword evidence="1 2" id="KW-0175">Coiled coil</keyword>
<dbReference type="PANTHER" id="PTHR24099:SF7">
    <property type="entry name" value="CARDIOMYOPATHY-ASSOCIATED PROTEIN 5"/>
    <property type="match status" value="1"/>
</dbReference>
<evidence type="ECO:0000259" key="5">
    <source>
        <dbReference type="PROSITE" id="PS50853"/>
    </source>
</evidence>
<dbReference type="SUPFAM" id="SSF49265">
    <property type="entry name" value="Fibronectin type III"/>
    <property type="match status" value="1"/>
</dbReference>
<feature type="region of interest" description="Disordered" evidence="3">
    <location>
        <begin position="199"/>
        <end position="235"/>
    </location>
</feature>
<feature type="coiled-coil region" evidence="2">
    <location>
        <begin position="1506"/>
        <end position="1605"/>
    </location>
</feature>
<evidence type="ECO:0000256" key="3">
    <source>
        <dbReference type="SAM" id="MobiDB-lite"/>
    </source>
</evidence>
<feature type="region of interest" description="Disordered" evidence="3">
    <location>
        <begin position="249"/>
        <end position="283"/>
    </location>
</feature>
<feature type="compositionally biased region" description="Basic and acidic residues" evidence="3">
    <location>
        <begin position="721"/>
        <end position="730"/>
    </location>
</feature>
<feature type="region of interest" description="Disordered" evidence="3">
    <location>
        <begin position="665"/>
        <end position="730"/>
    </location>
</feature>
<protein>
    <submittedName>
        <fullName evidence="6">Cardiomyopathy associated 5</fullName>
    </submittedName>
</protein>
<dbReference type="Gene3D" id="2.60.120.920">
    <property type="match status" value="1"/>
</dbReference>
<dbReference type="GO" id="GO:0005737">
    <property type="term" value="C:cytoplasm"/>
    <property type="evidence" value="ECO:0007669"/>
    <property type="project" value="TreeGrafter"/>
</dbReference>
<dbReference type="InterPro" id="IPR036116">
    <property type="entry name" value="FN3_sf"/>
</dbReference>
<proteinExistence type="predicted"/>
<feature type="domain" description="B30.2/SPRY" evidence="4">
    <location>
        <begin position="1829"/>
        <end position="2022"/>
    </location>
</feature>
<dbReference type="InterPro" id="IPR003877">
    <property type="entry name" value="SPRY_dom"/>
</dbReference>
<dbReference type="PROSITE" id="PS50188">
    <property type="entry name" value="B302_SPRY"/>
    <property type="match status" value="1"/>
</dbReference>
<dbReference type="InterPro" id="IPR001870">
    <property type="entry name" value="B30.2/SPRY"/>
</dbReference>
<organism evidence="6 7">
    <name type="scientific">Astyanax mexicanus</name>
    <name type="common">Blind cave fish</name>
    <name type="synonym">Astyanax fasciatus mexicanus</name>
    <dbReference type="NCBI Taxonomy" id="7994"/>
    <lineage>
        <taxon>Eukaryota</taxon>
        <taxon>Metazoa</taxon>
        <taxon>Chordata</taxon>
        <taxon>Craniata</taxon>
        <taxon>Vertebrata</taxon>
        <taxon>Euteleostomi</taxon>
        <taxon>Actinopterygii</taxon>
        <taxon>Neopterygii</taxon>
        <taxon>Teleostei</taxon>
        <taxon>Ostariophysi</taxon>
        <taxon>Characiformes</taxon>
        <taxon>Characoidei</taxon>
        <taxon>Acestrorhamphidae</taxon>
        <taxon>Acestrorhamphinae</taxon>
        <taxon>Astyanax</taxon>
    </lineage>
</organism>
<dbReference type="InterPro" id="IPR013783">
    <property type="entry name" value="Ig-like_fold"/>
</dbReference>
<dbReference type="Proteomes" id="UP000694621">
    <property type="component" value="Unplaced"/>
</dbReference>
<feature type="compositionally biased region" description="Acidic residues" evidence="3">
    <location>
        <begin position="199"/>
        <end position="215"/>
    </location>
</feature>
<accession>A0A8B9H5D1</accession>
<dbReference type="InterPro" id="IPR050617">
    <property type="entry name" value="E3_ligase_FN3/SPRY"/>
</dbReference>
<dbReference type="Ensembl" id="ENSAMXT00005008037.1">
    <property type="protein sequence ID" value="ENSAMXP00005007109.1"/>
    <property type="gene ID" value="ENSAMXG00005004077.1"/>
</dbReference>
<feature type="region of interest" description="Disordered" evidence="3">
    <location>
        <begin position="467"/>
        <end position="497"/>
    </location>
</feature>
<feature type="compositionally biased region" description="Basic and acidic residues" evidence="3">
    <location>
        <begin position="691"/>
        <end position="713"/>
    </location>
</feature>
<dbReference type="InterPro" id="IPR043136">
    <property type="entry name" value="B30.2/SPRY_sf"/>
</dbReference>
<feature type="domain" description="Fibronectin type-III" evidence="5">
    <location>
        <begin position="1756"/>
        <end position="1847"/>
    </location>
</feature>
<dbReference type="InterPro" id="IPR003649">
    <property type="entry name" value="Bbox_C"/>
</dbReference>
<dbReference type="InterPro" id="IPR013320">
    <property type="entry name" value="ConA-like_dom_sf"/>
</dbReference>
<dbReference type="Pfam" id="PF00622">
    <property type="entry name" value="SPRY"/>
    <property type="match status" value="1"/>
</dbReference>
<sequence length="2026" mass="227587">MDNGEMDNGLKEVVQDPFVKPKLQCLMVDPSFSMVTVQSEDSGIVWETASSRCSTPWASEASSPSDVYSLESSGTQGNIVIIMDEDKIKRRKKTSKGDRFRRRLSGAAIGEERPAMVEVSVPNVRPENSEDGQSAEAKTDKDQELFNLISEGFEILNIVVPSKLPTVDEEDSTELTDNLSYLEDSPKIKSKCKQTEIAETEVSSEDATTEGQETDEGQKVLSQESADQSKKEESDLDYLEKFTLLDETAPCEIPEKPEPEKQVAQAEEPQPQVPQEKEKVEEKLDEESFVIISDVEIASEHLDEVFYGAKCHEEPEILSHRKEDGKHLERQSSKSLKECGATLFGSQECILTPVYLPSGPPKIIDQNLLDEPRALSYHYSDLYEDAVGDRKREDDFSDVESVISEKSFKRRFSESDDDGYLEKFTLKDHTEAIEDTPDEDISDSDRMIWPQNKFEMTGCLIRVEPKEEEVPDSQSKLEGKQEDVKVQIQPPDSSKDCEPCGDLKTGCARVEKVPEASEDCEDCGTETGCPVAKIITPGQHFQKVETNKAVFVKAEVKYERSHVPQSVVQETKVKEETNKEALPIPEKSVKRDITNKAKDVTDCTVEIEETIIIKKEKVSGKGHQHKKTQESAKPDLVAKTDEKVLILPKPQKQLPAVEKEVPVKALEPEKKEMDKTKPSDEKVLILPQKEVPQKKVPPKEIPQKEHPVVDKGVHVKAPVPEVEKTKPSEEKMIILPQTEVLEKEHPLVEKDVHVKASVPEKTEVEKTKPSEEKMIILPQTEVREKEHPVVEKDIHVKAPVPEITKVEQTKPLDEKVLILPQKEVPEKEHPIVKKEVLVKALVPEITKVEQAKPLDEKVLILPQKEVPEKEHPIVEKEVLAKALVPEKREVDKTKPSEENVIILPKKEVLEKEHPVLEKEVSVVALAPEKIEVEKTKPSNEKGLILPKKECPVVEKEVPAKALVTEKTEVEKTQLSDKKAIGLERKCETEVIEKSEVTLPARVKEKVIVDSEKQKTVADKTIVPEVDLGSVEAKSEATDNEVRRELETISEPKASEKALASKTEMAENKMVEIKEKVEEIESMEGKIPTIDSKVPDDHESVTVIHSQNDVTQDEKDVLVKEQRKTEADVSLKHELHKDKSHEKREVDEEVVSIDVLPQEIPAALLPTVAEKVPKAPDLLPAVIVMPPVLDEEVGKKDEKLADAVTKETLVKTERDANKPVAHIPDVEAKMKVSTKAASVSTPVPCEIEVVHKETKSEIKEDVAVDLTRKEGTGQVPELVLHAAPTEVKVDASKLAEQKTNESTTEIKSKKVLLKDTHKENIWRTLEPITPSPPVEMQDSSTMRVSPLEDEEFVENGKLKRGTGLFSTLRSFTPHEDLSGFGCDTAELDLSKEIIEEPDYEMVSKQEARQSESEAIAGTEHLKPDVLVQDKSAEETLEESYDFIEELDGAQESELGRLIEDIEIQPMDAFCLVCRCPILMSDAGHQNHEVSSLDKAFEDIKSQLSNWISVLQEKAENIEDMVSELELAYNSVEEHCKDSEKAVDEQNEEVLKLVMDQYNEMSQAMEDEKKVKLEQLYDQIVSFQSNIDTAKETMEQTAKEMEETDDLAFASSYKEIDMRLKTALESTMSLELGPRGLLVFEDYAKGTTANEKKNRQVIPVPQQPRLQPQEANSATSTSVTVYWTINEGDIIDCFQVYCMEEPQGAVSEEYRVTVKESYCNLEELEPDKCYKVWVMAVNYTGCSLPSERLPFRTAPSVPVINPEACTVLWDSATLRWSSAQPSAVDSFTLEYCRQYAMEGEGLRSISGIKGYEQKVLLQPNENFLFYIKSVNAAGASEQSEAALISTRGSRFHLLTETANAVLKVFEDRNSVEYPQETYNQMSTLIECPAVMGELLPRVGYHYWETVVADCRAYRIGVAYQTAPQDSAVGDNSASWCLHCVPTSISCRFELLHDKVESDIFVMDVPRSIGTLLDFTQGRLVFFNAQNGQCLGSFQQSFRQPCHPVFVLETAGRLELKMTMEVPEFAKHW</sequence>
<reference evidence="6" key="1">
    <citation type="submission" date="2025-08" db="UniProtKB">
        <authorList>
            <consortium name="Ensembl"/>
        </authorList>
    </citation>
    <scope>IDENTIFICATION</scope>
</reference>
<dbReference type="PROSITE" id="PS50853">
    <property type="entry name" value="FN3"/>
    <property type="match status" value="2"/>
</dbReference>
<feature type="region of interest" description="Disordered" evidence="3">
    <location>
        <begin position="1032"/>
        <end position="1062"/>
    </location>
</feature>
<feature type="domain" description="Fibronectin type-III" evidence="5">
    <location>
        <begin position="1658"/>
        <end position="1754"/>
    </location>
</feature>
<name>A0A8B9H5D1_ASTMX</name>